<dbReference type="AlphaFoldDB" id="A0A565AMR1"/>
<dbReference type="Proteomes" id="UP000489600">
    <property type="component" value="Unassembled WGS sequence"/>
</dbReference>
<comment type="caution">
    <text evidence="1">The sequence shown here is derived from an EMBL/GenBank/DDBJ whole genome shotgun (WGS) entry which is preliminary data.</text>
</comment>
<accession>A0A565AMR1</accession>
<organism evidence="1 2">
    <name type="scientific">Arabis nemorensis</name>
    <dbReference type="NCBI Taxonomy" id="586526"/>
    <lineage>
        <taxon>Eukaryota</taxon>
        <taxon>Viridiplantae</taxon>
        <taxon>Streptophyta</taxon>
        <taxon>Embryophyta</taxon>
        <taxon>Tracheophyta</taxon>
        <taxon>Spermatophyta</taxon>
        <taxon>Magnoliopsida</taxon>
        <taxon>eudicotyledons</taxon>
        <taxon>Gunneridae</taxon>
        <taxon>Pentapetalae</taxon>
        <taxon>rosids</taxon>
        <taxon>malvids</taxon>
        <taxon>Brassicales</taxon>
        <taxon>Brassicaceae</taxon>
        <taxon>Arabideae</taxon>
        <taxon>Arabis</taxon>
    </lineage>
</organism>
<evidence type="ECO:0000313" key="1">
    <source>
        <dbReference type="EMBL" id="VVA90153.1"/>
    </source>
</evidence>
<evidence type="ECO:0000313" key="2">
    <source>
        <dbReference type="Proteomes" id="UP000489600"/>
    </source>
</evidence>
<protein>
    <submittedName>
        <fullName evidence="1">Uncharacterized protein</fullName>
    </submittedName>
</protein>
<dbReference type="EMBL" id="CABITT030000001">
    <property type="protein sequence ID" value="VVA90153.1"/>
    <property type="molecule type" value="Genomic_DNA"/>
</dbReference>
<gene>
    <name evidence="1" type="ORF">ANE_LOCUS598</name>
</gene>
<sequence>MIFRISHVYGGGRDCARGRSGGGRNHTRVYGDKGGNQACSYSSDTAVMLLEMMATVVTVGINRMKKEIMLVITVEEEEIRVETVVPIWRLWFRTS</sequence>
<keyword evidence="2" id="KW-1185">Reference proteome</keyword>
<proteinExistence type="predicted"/>
<reference evidence="1" key="1">
    <citation type="submission" date="2019-07" db="EMBL/GenBank/DDBJ databases">
        <authorList>
            <person name="Dittberner H."/>
        </authorList>
    </citation>
    <scope>NUCLEOTIDE SEQUENCE [LARGE SCALE GENOMIC DNA]</scope>
</reference>
<name>A0A565AMR1_9BRAS</name>